<evidence type="ECO:0000313" key="3">
    <source>
        <dbReference type="EMBL" id="MBN1572135.1"/>
    </source>
</evidence>
<dbReference type="Proteomes" id="UP000809273">
    <property type="component" value="Unassembled WGS sequence"/>
</dbReference>
<dbReference type="EMBL" id="JAFGIX010000014">
    <property type="protein sequence ID" value="MBN1572135.1"/>
    <property type="molecule type" value="Genomic_DNA"/>
</dbReference>
<reference evidence="3" key="1">
    <citation type="journal article" date="2021" name="Environ. Microbiol.">
        <title>Genomic characterization of three novel Desulfobacterota classes expand the metabolic and phylogenetic diversity of the phylum.</title>
        <authorList>
            <person name="Murphy C.L."/>
            <person name="Biggerstaff J."/>
            <person name="Eichhorn A."/>
            <person name="Ewing E."/>
            <person name="Shahan R."/>
            <person name="Soriano D."/>
            <person name="Stewart S."/>
            <person name="VanMol K."/>
            <person name="Walker R."/>
            <person name="Walters P."/>
            <person name="Elshahed M.S."/>
            <person name="Youssef N.H."/>
        </authorList>
    </citation>
    <scope>NUCLEOTIDE SEQUENCE</scope>
    <source>
        <strain evidence="3">Zod_Metabat.24</strain>
    </source>
</reference>
<evidence type="ECO:0000256" key="2">
    <source>
        <dbReference type="SAM" id="Phobius"/>
    </source>
</evidence>
<feature type="region of interest" description="Disordered" evidence="1">
    <location>
        <begin position="147"/>
        <end position="173"/>
    </location>
</feature>
<keyword evidence="2" id="KW-0472">Membrane</keyword>
<evidence type="ECO:0000256" key="1">
    <source>
        <dbReference type="SAM" id="MobiDB-lite"/>
    </source>
</evidence>
<gene>
    <name evidence="3" type="ORF">JW984_02945</name>
</gene>
<dbReference type="AlphaFoldDB" id="A0A9D8PNP0"/>
<accession>A0A9D8PNP0</accession>
<reference evidence="3" key="2">
    <citation type="submission" date="2021-01" db="EMBL/GenBank/DDBJ databases">
        <authorList>
            <person name="Hahn C.R."/>
            <person name="Youssef N.H."/>
            <person name="Elshahed M."/>
        </authorList>
    </citation>
    <scope>NUCLEOTIDE SEQUENCE</scope>
    <source>
        <strain evidence="3">Zod_Metabat.24</strain>
    </source>
</reference>
<comment type="caution">
    <text evidence="3">The sequence shown here is derived from an EMBL/GenBank/DDBJ whole genome shotgun (WGS) entry which is preliminary data.</text>
</comment>
<evidence type="ECO:0000313" key="4">
    <source>
        <dbReference type="Proteomes" id="UP000809273"/>
    </source>
</evidence>
<organism evidence="3 4">
    <name type="scientific">Candidatus Zymogenus saltonus</name>
    <dbReference type="NCBI Taxonomy" id="2844893"/>
    <lineage>
        <taxon>Bacteria</taxon>
        <taxon>Deltaproteobacteria</taxon>
        <taxon>Candidatus Zymogenia</taxon>
        <taxon>Candidatus Zymogeniales</taxon>
        <taxon>Candidatus Zymogenaceae</taxon>
        <taxon>Candidatus Zymogenus</taxon>
    </lineage>
</organism>
<keyword evidence="2" id="KW-0812">Transmembrane</keyword>
<proteinExistence type="predicted"/>
<protein>
    <submittedName>
        <fullName evidence="3">Uncharacterized protein</fullName>
    </submittedName>
</protein>
<sequence length="379" mass="42494">MTGEKKKAQRLIGLLKDGELTEKERSFAGEQIELYPDLKDESRKYELLGDMLDKARKVEIPASPHLEDAVFKRIRSGEGKGGWRRFFEGILSAPRKYSFEIVGATAVAVLVIFAVFRFLPGSTATKNIAVRETLEVGKAAPFVSEKPAESGIEGLASSPEPAKTEEAADEASEKAFEEDMAVEPLPVHEEPEDVTITIAKEKHTDKATGTAATPDLEKAPTYSDKVAVKSHEAGSKPKGLAGGFKKSDYLSDEEKGMKTLIFRATDEGGHPINLIIYTDNPDKVRYDIENKAMELGMEDKDESRFGESYLPRERTEKDTKVYVLRRGRNNIYIPQERVREFLTYIELNYPPTKSQIKELDIDERKSLLNIEFSIPEDKE</sequence>
<feature type="transmembrane region" description="Helical" evidence="2">
    <location>
        <begin position="97"/>
        <end position="119"/>
    </location>
</feature>
<name>A0A9D8PNP0_9DELT</name>
<keyword evidence="2" id="KW-1133">Transmembrane helix</keyword>
<feature type="compositionally biased region" description="Basic and acidic residues" evidence="1">
    <location>
        <begin position="162"/>
        <end position="173"/>
    </location>
</feature>